<comment type="similarity">
    <text evidence="2">Belongs to the major facilitator superfamily. Sugar transporter (TC 2.A.1.1) family.</text>
</comment>
<dbReference type="InterPro" id="IPR005828">
    <property type="entry name" value="MFS_sugar_transport-like"/>
</dbReference>
<dbReference type="InterPro" id="IPR020846">
    <property type="entry name" value="MFS_dom"/>
</dbReference>
<keyword evidence="3" id="KW-0813">Transport</keyword>
<dbReference type="Proteomes" id="UP000324897">
    <property type="component" value="Chromosome 4"/>
</dbReference>
<sequence>MPLVILLGGVTQMESFLGLFFPEVLRGTKDVNRNIYCKYDNQWLTAFTSSLFLAAAVSSLVSSRITRRVGRQGIMLFGSALFLAGSIINLVAINISMLIIGRMLLGFGIGFTFQKEKLPLFTYACSNKFPQRTGHMEIFTAVAVPIKEIMRSLTPRHKPVGRCFFIN</sequence>
<dbReference type="GO" id="GO:0015144">
    <property type="term" value="F:carbohydrate transmembrane transporter activity"/>
    <property type="evidence" value="ECO:0007669"/>
    <property type="project" value="InterPro"/>
</dbReference>
<dbReference type="InterPro" id="IPR045262">
    <property type="entry name" value="STP/PLT_plant"/>
</dbReference>
<evidence type="ECO:0000256" key="5">
    <source>
        <dbReference type="ARBA" id="ARBA00022989"/>
    </source>
</evidence>
<keyword evidence="10" id="KW-1185">Reference proteome</keyword>
<dbReference type="PANTHER" id="PTHR23500:SF44">
    <property type="entry name" value="SUGAR TRANSPORT PROTEIN 5"/>
    <property type="match status" value="1"/>
</dbReference>
<evidence type="ECO:0000313" key="10">
    <source>
        <dbReference type="Proteomes" id="UP000324897"/>
    </source>
</evidence>
<dbReference type="GO" id="GO:0016020">
    <property type="term" value="C:membrane"/>
    <property type="evidence" value="ECO:0007669"/>
    <property type="project" value="UniProtKB-SubCell"/>
</dbReference>
<evidence type="ECO:0000256" key="2">
    <source>
        <dbReference type="ARBA" id="ARBA00010992"/>
    </source>
</evidence>
<dbReference type="SUPFAM" id="SSF103473">
    <property type="entry name" value="MFS general substrate transporter"/>
    <property type="match status" value="1"/>
</dbReference>
<evidence type="ECO:0000256" key="1">
    <source>
        <dbReference type="ARBA" id="ARBA00004141"/>
    </source>
</evidence>
<feature type="non-terminal residue" evidence="9">
    <location>
        <position position="1"/>
    </location>
</feature>
<comment type="caution">
    <text evidence="9">The sequence shown here is derived from an EMBL/GenBank/DDBJ whole genome shotgun (WGS) entry which is preliminary data.</text>
</comment>
<gene>
    <name evidence="9" type="ORF">EJB05_13487</name>
</gene>
<feature type="transmembrane region" description="Helical" evidence="7">
    <location>
        <begin position="42"/>
        <end position="61"/>
    </location>
</feature>
<dbReference type="PANTHER" id="PTHR23500">
    <property type="entry name" value="SOLUTE CARRIER FAMILY 2, FACILITATED GLUCOSE TRANSPORTER"/>
    <property type="match status" value="1"/>
</dbReference>
<keyword evidence="4 7" id="KW-0812">Transmembrane</keyword>
<dbReference type="InterPro" id="IPR036259">
    <property type="entry name" value="MFS_trans_sf"/>
</dbReference>
<reference evidence="9 10" key="1">
    <citation type="journal article" date="2019" name="Sci. Rep.">
        <title>A high-quality genome of Eragrostis curvula grass provides insights into Poaceae evolution and supports new strategies to enhance forage quality.</title>
        <authorList>
            <person name="Carballo J."/>
            <person name="Santos B.A.C.M."/>
            <person name="Zappacosta D."/>
            <person name="Garbus I."/>
            <person name="Selva J.P."/>
            <person name="Gallo C.A."/>
            <person name="Diaz A."/>
            <person name="Albertini E."/>
            <person name="Caccamo M."/>
            <person name="Echenique V."/>
        </authorList>
    </citation>
    <scope>NUCLEOTIDE SEQUENCE [LARGE SCALE GENOMIC DNA]</scope>
    <source>
        <strain evidence="10">cv. Victoria</strain>
        <tissue evidence="9">Leaf</tissue>
    </source>
</reference>
<dbReference type="Gramene" id="TVU40041">
    <property type="protein sequence ID" value="TVU40041"/>
    <property type="gene ID" value="EJB05_13487"/>
</dbReference>
<name>A0A5J9VWM5_9POAL</name>
<evidence type="ECO:0000256" key="7">
    <source>
        <dbReference type="SAM" id="Phobius"/>
    </source>
</evidence>
<dbReference type="EMBL" id="RWGY01000007">
    <property type="protein sequence ID" value="TVU40041.1"/>
    <property type="molecule type" value="Genomic_DNA"/>
</dbReference>
<dbReference type="AlphaFoldDB" id="A0A5J9VWM5"/>
<comment type="subcellular location">
    <subcellularLocation>
        <location evidence="1">Membrane</location>
        <topology evidence="1">Multi-pass membrane protein</topology>
    </subcellularLocation>
</comment>
<evidence type="ECO:0000313" key="9">
    <source>
        <dbReference type="EMBL" id="TVU40041.1"/>
    </source>
</evidence>
<accession>A0A5J9VWM5</accession>
<evidence type="ECO:0000259" key="8">
    <source>
        <dbReference type="PROSITE" id="PS50850"/>
    </source>
</evidence>
<dbReference type="Gene3D" id="1.20.1250.20">
    <property type="entry name" value="MFS general substrate transporter like domains"/>
    <property type="match status" value="1"/>
</dbReference>
<keyword evidence="5 7" id="KW-1133">Transmembrane helix</keyword>
<evidence type="ECO:0000256" key="3">
    <source>
        <dbReference type="ARBA" id="ARBA00022448"/>
    </source>
</evidence>
<feature type="domain" description="Major facilitator superfamily (MFS) profile" evidence="8">
    <location>
        <begin position="1"/>
        <end position="167"/>
    </location>
</feature>
<protein>
    <recommendedName>
        <fullName evidence="8">Major facilitator superfamily (MFS) profile domain-containing protein</fullName>
    </recommendedName>
</protein>
<organism evidence="9 10">
    <name type="scientific">Eragrostis curvula</name>
    <name type="common">weeping love grass</name>
    <dbReference type="NCBI Taxonomy" id="38414"/>
    <lineage>
        <taxon>Eukaryota</taxon>
        <taxon>Viridiplantae</taxon>
        <taxon>Streptophyta</taxon>
        <taxon>Embryophyta</taxon>
        <taxon>Tracheophyta</taxon>
        <taxon>Spermatophyta</taxon>
        <taxon>Magnoliopsida</taxon>
        <taxon>Liliopsida</taxon>
        <taxon>Poales</taxon>
        <taxon>Poaceae</taxon>
        <taxon>PACMAD clade</taxon>
        <taxon>Chloridoideae</taxon>
        <taxon>Eragrostideae</taxon>
        <taxon>Eragrostidinae</taxon>
        <taxon>Eragrostis</taxon>
    </lineage>
</organism>
<dbReference type="OrthoDB" id="1651023at2759"/>
<dbReference type="Pfam" id="PF00083">
    <property type="entry name" value="Sugar_tr"/>
    <property type="match status" value="1"/>
</dbReference>
<evidence type="ECO:0000256" key="4">
    <source>
        <dbReference type="ARBA" id="ARBA00022692"/>
    </source>
</evidence>
<dbReference type="PROSITE" id="PS50850">
    <property type="entry name" value="MFS"/>
    <property type="match status" value="1"/>
</dbReference>
<feature type="transmembrane region" description="Helical" evidence="7">
    <location>
        <begin position="73"/>
        <end position="91"/>
    </location>
</feature>
<keyword evidence="6 7" id="KW-0472">Membrane</keyword>
<evidence type="ECO:0000256" key="6">
    <source>
        <dbReference type="ARBA" id="ARBA00023136"/>
    </source>
</evidence>
<proteinExistence type="inferred from homology"/>